<dbReference type="EMBL" id="AP027059">
    <property type="protein sequence ID" value="BDU50946.1"/>
    <property type="molecule type" value="Genomic_DNA"/>
</dbReference>
<feature type="transmembrane region" description="Helical" evidence="7">
    <location>
        <begin position="21"/>
        <end position="42"/>
    </location>
</feature>
<dbReference type="KEGG" id="haby:HLVA_15150"/>
<organism evidence="10 11">
    <name type="scientific">Haliovirga abyssi</name>
    <dbReference type="NCBI Taxonomy" id="2996794"/>
    <lineage>
        <taxon>Bacteria</taxon>
        <taxon>Fusobacteriati</taxon>
        <taxon>Fusobacteriota</taxon>
        <taxon>Fusobacteriia</taxon>
        <taxon>Fusobacteriales</taxon>
        <taxon>Haliovirgaceae</taxon>
        <taxon>Haliovirga</taxon>
    </lineage>
</organism>
<dbReference type="Proteomes" id="UP001321582">
    <property type="component" value="Chromosome"/>
</dbReference>
<dbReference type="AlphaFoldDB" id="A0AAU9DBV3"/>
<dbReference type="RefSeq" id="WP_307903793.1">
    <property type="nucleotide sequence ID" value="NZ_AP027059.1"/>
</dbReference>
<evidence type="ECO:0000256" key="3">
    <source>
        <dbReference type="ARBA" id="ARBA00022692"/>
    </source>
</evidence>
<sequence>MEFIEIINFAIKSLNSNKIRSLLTMLGIIIGISSVIMISMIGKGSQQSITGNLIELADKKVTISVQSKDQILTKRDYITKDDIEQIKKLENVKAISPSMHTRMRVAITKKTRGFGGLSSSNEYVKDINSLNMIYGRSFIKGDIEKSKKYILVDDLYAMKKFGRLDVAGEEVELQFKKKNRSRFIIIGVFENQMKALMSSFGREYYQFYIPYTTFQKYVEDVQISSITILVNDVNKKDDTSGKIVDLLEKNHNKKDIYEVSAKFSQLDSFNKILTTLSLLLTSVAGISLFVGGIGIMNIMLVSVTERIKEIGIRKALGAKKIDILFQFVIEAIFLSVLGGIIGIILGILLSNIVGTFIGIKPIIDYFILILAIVVSCGIGVIFGTYPAKKASELNPIDALRYE</sequence>
<name>A0AAU9DBV3_9FUSO</name>
<dbReference type="Pfam" id="PF12704">
    <property type="entry name" value="MacB_PCD"/>
    <property type="match status" value="1"/>
</dbReference>
<dbReference type="InterPro" id="IPR050250">
    <property type="entry name" value="Macrolide_Exporter_MacB"/>
</dbReference>
<dbReference type="GO" id="GO:0005886">
    <property type="term" value="C:plasma membrane"/>
    <property type="evidence" value="ECO:0007669"/>
    <property type="project" value="UniProtKB-SubCell"/>
</dbReference>
<feature type="domain" description="MacB-like periplasmic core" evidence="9">
    <location>
        <begin position="21"/>
        <end position="243"/>
    </location>
</feature>
<dbReference type="PANTHER" id="PTHR30572:SF4">
    <property type="entry name" value="ABC TRANSPORTER PERMEASE YTRF"/>
    <property type="match status" value="1"/>
</dbReference>
<dbReference type="PANTHER" id="PTHR30572">
    <property type="entry name" value="MEMBRANE COMPONENT OF TRANSPORTER-RELATED"/>
    <property type="match status" value="1"/>
</dbReference>
<keyword evidence="11" id="KW-1185">Reference proteome</keyword>
<keyword evidence="4 7" id="KW-1133">Transmembrane helix</keyword>
<evidence type="ECO:0000256" key="7">
    <source>
        <dbReference type="SAM" id="Phobius"/>
    </source>
</evidence>
<evidence type="ECO:0000256" key="2">
    <source>
        <dbReference type="ARBA" id="ARBA00022475"/>
    </source>
</evidence>
<evidence type="ECO:0000313" key="10">
    <source>
        <dbReference type="EMBL" id="BDU50946.1"/>
    </source>
</evidence>
<evidence type="ECO:0000256" key="1">
    <source>
        <dbReference type="ARBA" id="ARBA00004651"/>
    </source>
</evidence>
<dbReference type="InterPro" id="IPR025857">
    <property type="entry name" value="MacB_PCD"/>
</dbReference>
<feature type="transmembrane region" description="Helical" evidence="7">
    <location>
        <begin position="278"/>
        <end position="303"/>
    </location>
</feature>
<feature type="domain" description="ABC3 transporter permease C-terminal" evidence="8">
    <location>
        <begin position="283"/>
        <end position="395"/>
    </location>
</feature>
<keyword evidence="5 7" id="KW-0472">Membrane</keyword>
<keyword evidence="3 7" id="KW-0812">Transmembrane</keyword>
<dbReference type="GO" id="GO:0022857">
    <property type="term" value="F:transmembrane transporter activity"/>
    <property type="evidence" value="ECO:0007669"/>
    <property type="project" value="TreeGrafter"/>
</dbReference>
<feature type="transmembrane region" description="Helical" evidence="7">
    <location>
        <begin position="365"/>
        <end position="385"/>
    </location>
</feature>
<dbReference type="InterPro" id="IPR003838">
    <property type="entry name" value="ABC3_permease_C"/>
</dbReference>
<protein>
    <submittedName>
        <fullName evidence="10">Macrolide ABC transporter permease</fullName>
    </submittedName>
</protein>
<evidence type="ECO:0000259" key="9">
    <source>
        <dbReference type="Pfam" id="PF12704"/>
    </source>
</evidence>
<accession>A0AAU9DBV3</accession>
<evidence type="ECO:0000259" key="8">
    <source>
        <dbReference type="Pfam" id="PF02687"/>
    </source>
</evidence>
<evidence type="ECO:0000256" key="6">
    <source>
        <dbReference type="ARBA" id="ARBA00038076"/>
    </source>
</evidence>
<feature type="transmembrane region" description="Helical" evidence="7">
    <location>
        <begin position="324"/>
        <end position="353"/>
    </location>
</feature>
<comment type="similarity">
    <text evidence="6">Belongs to the ABC-4 integral membrane protein family.</text>
</comment>
<reference evidence="10 11" key="1">
    <citation type="submission" date="2022-11" db="EMBL/GenBank/DDBJ databases">
        <title>Haliovirga abyssi gen. nov., sp. nov., a mesophilic fermentative bacterium isolated from the Iheya North hydrothermal field and the proposal of Haliovirgaceae fam. nov.</title>
        <authorList>
            <person name="Miyazaki U."/>
            <person name="Tame A."/>
            <person name="Miyazaki J."/>
            <person name="Takai K."/>
            <person name="Sawayama S."/>
            <person name="Kitajima M."/>
            <person name="Okamoto A."/>
            <person name="Nakagawa S."/>
        </authorList>
    </citation>
    <scope>NUCLEOTIDE SEQUENCE [LARGE SCALE GENOMIC DNA]</scope>
    <source>
        <strain evidence="10 11">IC12</strain>
    </source>
</reference>
<evidence type="ECO:0000313" key="11">
    <source>
        <dbReference type="Proteomes" id="UP001321582"/>
    </source>
</evidence>
<keyword evidence="2" id="KW-1003">Cell membrane</keyword>
<evidence type="ECO:0000256" key="4">
    <source>
        <dbReference type="ARBA" id="ARBA00022989"/>
    </source>
</evidence>
<evidence type="ECO:0000256" key="5">
    <source>
        <dbReference type="ARBA" id="ARBA00023136"/>
    </source>
</evidence>
<dbReference type="Pfam" id="PF02687">
    <property type="entry name" value="FtsX"/>
    <property type="match status" value="1"/>
</dbReference>
<proteinExistence type="inferred from homology"/>
<comment type="subcellular location">
    <subcellularLocation>
        <location evidence="1">Cell membrane</location>
        <topology evidence="1">Multi-pass membrane protein</topology>
    </subcellularLocation>
</comment>
<gene>
    <name evidence="10" type="ORF">HLVA_15150</name>
</gene>